<organism evidence="1 2">
    <name type="scientific">Micromonospora olivasterospora</name>
    <dbReference type="NCBI Taxonomy" id="1880"/>
    <lineage>
        <taxon>Bacteria</taxon>
        <taxon>Bacillati</taxon>
        <taxon>Actinomycetota</taxon>
        <taxon>Actinomycetes</taxon>
        <taxon>Micromonosporales</taxon>
        <taxon>Micromonosporaceae</taxon>
        <taxon>Micromonospora</taxon>
    </lineage>
</organism>
<reference evidence="1 2" key="1">
    <citation type="submission" date="2019-07" db="EMBL/GenBank/DDBJ databases">
        <title>R&amp;d 2014.</title>
        <authorList>
            <person name="Klenk H.-P."/>
        </authorList>
    </citation>
    <scope>NUCLEOTIDE SEQUENCE [LARGE SCALE GENOMIC DNA]</scope>
    <source>
        <strain evidence="1 2">DSM 43868</strain>
    </source>
</reference>
<sequence>MRADRSGDTLRAGALLRRPVRDADGRVLGRVADIETARDGDGRERVTALIVTAGRWGRLLGYERHETAGPWLLERLAHLVLRRHLTRVPWRDVRF</sequence>
<dbReference type="AlphaFoldDB" id="A0A562IHY1"/>
<dbReference type="RefSeq" id="WP_145776706.1">
    <property type="nucleotide sequence ID" value="NZ_BAAATQ010000341.1"/>
</dbReference>
<proteinExistence type="predicted"/>
<dbReference type="InterPro" id="IPR011033">
    <property type="entry name" value="PRC_barrel-like_sf"/>
</dbReference>
<name>A0A562IHY1_MICOL</name>
<comment type="caution">
    <text evidence="1">The sequence shown here is derived from an EMBL/GenBank/DDBJ whole genome shotgun (WGS) entry which is preliminary data.</text>
</comment>
<protein>
    <recommendedName>
        <fullName evidence="3">PRC-barrel domain protein</fullName>
    </recommendedName>
</protein>
<dbReference type="EMBL" id="VLKE01000001">
    <property type="protein sequence ID" value="TWH70428.1"/>
    <property type="molecule type" value="Genomic_DNA"/>
</dbReference>
<dbReference type="OrthoDB" id="3430164at2"/>
<evidence type="ECO:0000313" key="1">
    <source>
        <dbReference type="EMBL" id="TWH70428.1"/>
    </source>
</evidence>
<dbReference type="SUPFAM" id="SSF50346">
    <property type="entry name" value="PRC-barrel domain"/>
    <property type="match status" value="1"/>
</dbReference>
<accession>A0A562IHY1</accession>
<evidence type="ECO:0000313" key="2">
    <source>
        <dbReference type="Proteomes" id="UP000319825"/>
    </source>
</evidence>
<dbReference type="Proteomes" id="UP000319825">
    <property type="component" value="Unassembled WGS sequence"/>
</dbReference>
<keyword evidence="2" id="KW-1185">Reference proteome</keyword>
<evidence type="ECO:0008006" key="3">
    <source>
        <dbReference type="Google" id="ProtNLM"/>
    </source>
</evidence>
<gene>
    <name evidence="1" type="ORF">JD77_05453</name>
</gene>